<sequence length="446" mass="48886">MGDAGPLQESSTLRVAIVGGGPAGLGAAIALSALPNIQVSLFEQAKELREIGAGIRIGYNCWRVLELLGAAEDVKGHHKTSIIHRNGLTGELVKQTGPVDLPLRYQPRRVRRTRLQSALRAQVAPGIIQLNKRLLSLEDLGDSGVRLTFQDGTIAEADLVVGSDGIRSVVRDHIFPEHKIRFTGTTIWRVIIPVSKISNVPELTVSTSWWHGPSGHVYHSFVDDPDETPEEERYIEIAARNVVDPATVTGKTFSWGIPATNERVQSHFEDYDARIREFLAQVPEGQWKEFAAFAGPRLDRLTGWDKVVLLGDASHPLSGAFGSGAAFALEDGWILARTIEHAYAQGGATSTSQPLSKALDVFDRIRSPYYSRMYQYLDGLKQKTSRPKDSNATFASTLKSRIEAFGGEEALPWIYRNDIEGVWRDFVLAEQAEAPQVSPAGEAVSG</sequence>
<dbReference type="STRING" id="91928.A0A0D2CB02"/>
<keyword evidence="2" id="KW-0274">FAD</keyword>
<name>A0A0D2CB02_9EURO</name>
<dbReference type="GO" id="GO:0016491">
    <property type="term" value="F:oxidoreductase activity"/>
    <property type="evidence" value="ECO:0007669"/>
    <property type="project" value="UniProtKB-KW"/>
</dbReference>
<keyword evidence="6" id="KW-1185">Reference proteome</keyword>
<accession>A0A0D2CB02</accession>
<dbReference type="Proteomes" id="UP000053328">
    <property type="component" value="Unassembled WGS sequence"/>
</dbReference>
<reference evidence="5 6" key="1">
    <citation type="submission" date="2015-01" db="EMBL/GenBank/DDBJ databases">
        <title>The Genome Sequence of Exophiala spinifera CBS89968.</title>
        <authorList>
            <consortium name="The Broad Institute Genomics Platform"/>
            <person name="Cuomo C."/>
            <person name="de Hoog S."/>
            <person name="Gorbushina A."/>
            <person name="Stielow B."/>
            <person name="Teixiera M."/>
            <person name="Abouelleil A."/>
            <person name="Chapman S.B."/>
            <person name="Priest M."/>
            <person name="Young S.K."/>
            <person name="Wortman J."/>
            <person name="Nusbaum C."/>
            <person name="Birren B."/>
        </authorList>
    </citation>
    <scope>NUCLEOTIDE SEQUENCE [LARGE SCALE GENOMIC DNA]</scope>
    <source>
        <strain evidence="5 6">CBS 89968</strain>
    </source>
</reference>
<keyword evidence="1" id="KW-0285">Flavoprotein</keyword>
<evidence type="ECO:0000256" key="2">
    <source>
        <dbReference type="ARBA" id="ARBA00022827"/>
    </source>
</evidence>
<dbReference type="InterPro" id="IPR051104">
    <property type="entry name" value="FAD_monoxygenase"/>
</dbReference>
<dbReference type="Pfam" id="PF01494">
    <property type="entry name" value="FAD_binding_3"/>
    <property type="match status" value="1"/>
</dbReference>
<dbReference type="InterPro" id="IPR002938">
    <property type="entry name" value="FAD-bd"/>
</dbReference>
<gene>
    <name evidence="5" type="ORF">PV08_01332</name>
</gene>
<dbReference type="EMBL" id="KN847492">
    <property type="protein sequence ID" value="KIW20754.1"/>
    <property type="molecule type" value="Genomic_DNA"/>
</dbReference>
<organism evidence="5 6">
    <name type="scientific">Exophiala spinifera</name>
    <dbReference type="NCBI Taxonomy" id="91928"/>
    <lineage>
        <taxon>Eukaryota</taxon>
        <taxon>Fungi</taxon>
        <taxon>Dikarya</taxon>
        <taxon>Ascomycota</taxon>
        <taxon>Pezizomycotina</taxon>
        <taxon>Eurotiomycetes</taxon>
        <taxon>Chaetothyriomycetidae</taxon>
        <taxon>Chaetothyriales</taxon>
        <taxon>Herpotrichiellaceae</taxon>
        <taxon>Exophiala</taxon>
    </lineage>
</organism>
<dbReference type="GO" id="GO:0071949">
    <property type="term" value="F:FAD binding"/>
    <property type="evidence" value="ECO:0007669"/>
    <property type="project" value="InterPro"/>
</dbReference>
<evidence type="ECO:0000256" key="3">
    <source>
        <dbReference type="ARBA" id="ARBA00023002"/>
    </source>
</evidence>
<dbReference type="OrthoDB" id="417877at2759"/>
<dbReference type="VEuPathDB" id="FungiDB:PV08_01332"/>
<feature type="domain" description="FAD-binding" evidence="4">
    <location>
        <begin position="14"/>
        <end position="344"/>
    </location>
</feature>
<dbReference type="PANTHER" id="PTHR46720:SF3">
    <property type="entry name" value="FAD-BINDING DOMAIN-CONTAINING PROTEIN-RELATED"/>
    <property type="match status" value="1"/>
</dbReference>
<dbReference type="PRINTS" id="PR00420">
    <property type="entry name" value="RNGMNOXGNASE"/>
</dbReference>
<dbReference type="SUPFAM" id="SSF51905">
    <property type="entry name" value="FAD/NAD(P)-binding domain"/>
    <property type="match status" value="1"/>
</dbReference>
<evidence type="ECO:0000259" key="4">
    <source>
        <dbReference type="Pfam" id="PF01494"/>
    </source>
</evidence>
<dbReference type="HOGENOM" id="CLU_009665_6_4_1"/>
<dbReference type="GeneID" id="27328415"/>
<proteinExistence type="predicted"/>
<evidence type="ECO:0000256" key="1">
    <source>
        <dbReference type="ARBA" id="ARBA00022630"/>
    </source>
</evidence>
<keyword evidence="3" id="KW-0560">Oxidoreductase</keyword>
<dbReference type="GO" id="GO:0044550">
    <property type="term" value="P:secondary metabolite biosynthetic process"/>
    <property type="evidence" value="ECO:0007669"/>
    <property type="project" value="TreeGrafter"/>
</dbReference>
<dbReference type="SUPFAM" id="SSF54373">
    <property type="entry name" value="FAD-linked reductases, C-terminal domain"/>
    <property type="match status" value="1"/>
</dbReference>
<dbReference type="AlphaFoldDB" id="A0A0D2CB02"/>
<dbReference type="InterPro" id="IPR036188">
    <property type="entry name" value="FAD/NAD-bd_sf"/>
</dbReference>
<evidence type="ECO:0000313" key="5">
    <source>
        <dbReference type="EMBL" id="KIW20754.1"/>
    </source>
</evidence>
<dbReference type="PANTHER" id="PTHR46720">
    <property type="entry name" value="HYDROXYLASE, PUTATIVE (AFU_ORTHOLOGUE AFUA_3G01460)-RELATED"/>
    <property type="match status" value="1"/>
</dbReference>
<dbReference type="Gene3D" id="3.50.50.60">
    <property type="entry name" value="FAD/NAD(P)-binding domain"/>
    <property type="match status" value="1"/>
</dbReference>
<protein>
    <recommendedName>
        <fullName evidence="4">FAD-binding domain-containing protein</fullName>
    </recommendedName>
</protein>
<evidence type="ECO:0000313" key="6">
    <source>
        <dbReference type="Proteomes" id="UP000053328"/>
    </source>
</evidence>
<dbReference type="RefSeq" id="XP_016240970.1">
    <property type="nucleotide sequence ID" value="XM_016375694.1"/>
</dbReference>